<accession>A0A9X4P7B2</accession>
<gene>
    <name evidence="2" type="ORF">NF708_10495</name>
</gene>
<dbReference type="SUPFAM" id="SSF53756">
    <property type="entry name" value="UDP-Glycosyltransferase/glycogen phosphorylase"/>
    <property type="match status" value="1"/>
</dbReference>
<comment type="caution">
    <text evidence="2">The sequence shown here is derived from an EMBL/GenBank/DDBJ whole genome shotgun (WGS) entry which is preliminary data.</text>
</comment>
<sequence>MIKKIVFVVERLSTGGAERVVAALANEICEINNYEAYVITYHPKEQKEYYITPKVKRIALKKPNGGRWKTIYHRYQQLKKVIYEINPYCVFSLAIPKTDAVLLMALKNRKFPLIISERNDPARFPAEKSMKLLRNFVYKRCEGLVYQTSGAKDYFSNIVKCKSTIICNPITSTLPKRYEGKRDHRIVNFCRIEPQKNLKLAIDAFNLIRNEFPDYTLEFYGDGPQKPELEKYVGNLQLGNRVIFHGYSPSIHKEIIKASLFVSTSDYEGISNSMLEAMAIGLPTICTDCPPGGAKSVISNGINGVLVPVGDTEKLADAMRMVLKNEPMQIDMSKKASLLSESLKPSVIAKEWLNFADEVRR</sequence>
<feature type="domain" description="Glycosyl transferase family 1" evidence="1">
    <location>
        <begin position="183"/>
        <end position="336"/>
    </location>
</feature>
<keyword evidence="2" id="KW-0808">Transferase</keyword>
<reference evidence="2" key="1">
    <citation type="submission" date="2022-06" db="EMBL/GenBank/DDBJ databases">
        <title>Lactococcus from bovine mastitis in China.</title>
        <authorList>
            <person name="Lin Y."/>
            <person name="Han B."/>
        </authorList>
    </citation>
    <scope>NUCLEOTIDE SEQUENCE</scope>
    <source>
        <strain evidence="2">Hebei-B-39</strain>
    </source>
</reference>
<name>A0A9X4P7B2_9LACT</name>
<evidence type="ECO:0000259" key="1">
    <source>
        <dbReference type="Pfam" id="PF00534"/>
    </source>
</evidence>
<dbReference type="Pfam" id="PF00534">
    <property type="entry name" value="Glycos_transf_1"/>
    <property type="match status" value="1"/>
</dbReference>
<protein>
    <submittedName>
        <fullName evidence="2">Glycosyltransferase</fullName>
        <ecNumber evidence="2">2.4.-.-</ecNumber>
    </submittedName>
</protein>
<dbReference type="Proteomes" id="UP001153203">
    <property type="component" value="Unassembled WGS sequence"/>
</dbReference>
<dbReference type="EMBL" id="JAMWGI010000009">
    <property type="protein sequence ID" value="MDG6194409.1"/>
    <property type="molecule type" value="Genomic_DNA"/>
</dbReference>
<dbReference type="AlphaFoldDB" id="A0A9X4P7B2"/>
<dbReference type="Gene3D" id="3.40.50.2000">
    <property type="entry name" value="Glycogen Phosphorylase B"/>
    <property type="match status" value="2"/>
</dbReference>
<keyword evidence="2" id="KW-0328">Glycosyltransferase</keyword>
<dbReference type="InterPro" id="IPR001296">
    <property type="entry name" value="Glyco_trans_1"/>
</dbReference>
<organism evidence="2 3">
    <name type="scientific">Lactococcus formosensis</name>
    <dbReference type="NCBI Taxonomy" id="1281486"/>
    <lineage>
        <taxon>Bacteria</taxon>
        <taxon>Bacillati</taxon>
        <taxon>Bacillota</taxon>
        <taxon>Bacilli</taxon>
        <taxon>Lactobacillales</taxon>
        <taxon>Streptococcaceae</taxon>
        <taxon>Lactococcus</taxon>
    </lineage>
</organism>
<dbReference type="PANTHER" id="PTHR12526">
    <property type="entry name" value="GLYCOSYLTRANSFERASE"/>
    <property type="match status" value="1"/>
</dbReference>
<proteinExistence type="predicted"/>
<dbReference type="PANTHER" id="PTHR12526:SF630">
    <property type="entry name" value="GLYCOSYLTRANSFERASE"/>
    <property type="match status" value="1"/>
</dbReference>
<evidence type="ECO:0000313" key="2">
    <source>
        <dbReference type="EMBL" id="MDG6194409.1"/>
    </source>
</evidence>
<dbReference type="GO" id="GO:0016757">
    <property type="term" value="F:glycosyltransferase activity"/>
    <property type="evidence" value="ECO:0007669"/>
    <property type="project" value="UniProtKB-KW"/>
</dbReference>
<evidence type="ECO:0000313" key="3">
    <source>
        <dbReference type="Proteomes" id="UP001153203"/>
    </source>
</evidence>
<dbReference type="RefSeq" id="WP_279363735.1">
    <property type="nucleotide sequence ID" value="NZ_JAMWFS010000017.1"/>
</dbReference>
<dbReference type="EC" id="2.4.-.-" evidence="2"/>